<dbReference type="Gene3D" id="3.40.50.300">
    <property type="entry name" value="P-loop containing nucleotide triphosphate hydrolases"/>
    <property type="match status" value="2"/>
</dbReference>
<evidence type="ECO:0000313" key="8">
    <source>
        <dbReference type="Proteomes" id="UP000280296"/>
    </source>
</evidence>
<reference evidence="7 8" key="2">
    <citation type="submission" date="2019-01" db="EMBL/GenBank/DDBJ databases">
        <title>Tautonia sociabilis, a novel thermotolerant planctomycete of Isosphaeraceae family, isolated from a 4000 m deep subterranean habitat.</title>
        <authorList>
            <person name="Kovaleva O.L."/>
            <person name="Elcheninov A.G."/>
            <person name="Van Heerden E."/>
            <person name="Toshchakov S.V."/>
            <person name="Novikov A."/>
            <person name="Bonch-Osmolovskaya E.A."/>
            <person name="Kublanov I.V."/>
        </authorList>
    </citation>
    <scope>NUCLEOTIDE SEQUENCE [LARGE SCALE GENOMIC DNA]</scope>
    <source>
        <strain evidence="7 8">GM2012</strain>
    </source>
</reference>
<feature type="domain" description="Type IV secretion system coupling protein TraD DNA-binding" evidence="6">
    <location>
        <begin position="29"/>
        <end position="419"/>
    </location>
</feature>
<keyword evidence="2" id="KW-1003">Cell membrane</keyword>
<comment type="caution">
    <text evidence="7">The sequence shown here is derived from an EMBL/GenBank/DDBJ whole genome shotgun (WGS) entry which is preliminary data.</text>
</comment>
<reference evidence="7 8" key="1">
    <citation type="submission" date="2018-12" db="EMBL/GenBank/DDBJ databases">
        <authorList>
            <person name="Toschakov S.V."/>
        </authorList>
    </citation>
    <scope>NUCLEOTIDE SEQUENCE [LARGE SCALE GENOMIC DNA]</scope>
    <source>
        <strain evidence="7 8">GM2012</strain>
    </source>
</reference>
<dbReference type="Gene3D" id="1.10.8.80">
    <property type="entry name" value="Magnesium chelatase subunit I, C-Terminal domain"/>
    <property type="match status" value="1"/>
</dbReference>
<dbReference type="EMBL" id="RYZH01000048">
    <property type="protein sequence ID" value="RUL84600.1"/>
    <property type="molecule type" value="Genomic_DNA"/>
</dbReference>
<gene>
    <name evidence="7" type="ORF">TsocGM_20200</name>
</gene>
<dbReference type="OrthoDB" id="3258326at2"/>
<dbReference type="SUPFAM" id="SSF52540">
    <property type="entry name" value="P-loop containing nucleoside triphosphate hydrolases"/>
    <property type="match status" value="1"/>
</dbReference>
<comment type="subcellular location">
    <subcellularLocation>
        <location evidence="1">Cell membrane</location>
        <topology evidence="1">Multi-pass membrane protein</topology>
    </subcellularLocation>
</comment>
<dbReference type="RefSeq" id="WP_126727273.1">
    <property type="nucleotide sequence ID" value="NZ_RYZH01000048.1"/>
</dbReference>
<proteinExistence type="predicted"/>
<dbReference type="Proteomes" id="UP000280296">
    <property type="component" value="Unassembled WGS sequence"/>
</dbReference>
<dbReference type="InterPro" id="IPR019476">
    <property type="entry name" value="T4SS_TraD_DNA-bd"/>
</dbReference>
<sequence length="507" mass="57020">MIRDAARGIWATLIGLPDPAWLRTHTMQVANARVPRSVDRGHFALIGSTGSGKSTLLEILIASIFEHLPGEDELDLFNAFIFDPQNDLYRSLLAMDLPVEVVLTNVLDSRGWAWDMCRDVTDPAGAWQFAYAALPEDPSGTDNKFYSDAPRHVFAAVLRELVNRKVPWTLRLAYLLAMHETYAEELCRTSTDPGVRRTLRLFNPDQGATKANIDSSLLTKLANLETYAALMEHARRRFSLDELVRGEAVMVAGGDFQFNHVIGPMNYLMLTVLKQKLIGQEKSERRRHYVFIDEFAALNYNRPAEEVEDFFVRGRSRGVRIGIVIHTPEQLVHLYGKPKTNVILGQCQSKLILKVSDPDGAQYCSQLLGHVHGYEWTSSVSVSQSRAIGQQPSTTHGTSAQETFADYPLVHPDEIMDLPLASLEHGFHGFAIVPGATGTHKWRFHLTPEWLAEHVVPTAEHVRSYESCRRPGHQQRLTDLTRTEVERLGLSFDPKSDRLPLPDQEAP</sequence>
<protein>
    <submittedName>
        <fullName evidence="7">DUF87 domain-containing protein</fullName>
    </submittedName>
</protein>
<evidence type="ECO:0000256" key="5">
    <source>
        <dbReference type="ARBA" id="ARBA00023136"/>
    </source>
</evidence>
<keyword evidence="8" id="KW-1185">Reference proteome</keyword>
<dbReference type="PANTHER" id="PTHR37937">
    <property type="entry name" value="CONJUGATIVE TRANSFER: DNA TRANSPORT"/>
    <property type="match status" value="1"/>
</dbReference>
<organism evidence="7 8">
    <name type="scientific">Tautonia sociabilis</name>
    <dbReference type="NCBI Taxonomy" id="2080755"/>
    <lineage>
        <taxon>Bacteria</taxon>
        <taxon>Pseudomonadati</taxon>
        <taxon>Planctomycetota</taxon>
        <taxon>Planctomycetia</taxon>
        <taxon>Isosphaerales</taxon>
        <taxon>Isosphaeraceae</taxon>
        <taxon>Tautonia</taxon>
    </lineage>
</organism>
<evidence type="ECO:0000256" key="2">
    <source>
        <dbReference type="ARBA" id="ARBA00022475"/>
    </source>
</evidence>
<dbReference type="Pfam" id="PF10412">
    <property type="entry name" value="TrwB_AAD_bind"/>
    <property type="match status" value="1"/>
</dbReference>
<evidence type="ECO:0000256" key="1">
    <source>
        <dbReference type="ARBA" id="ARBA00004651"/>
    </source>
</evidence>
<dbReference type="InterPro" id="IPR027417">
    <property type="entry name" value="P-loop_NTPase"/>
</dbReference>
<dbReference type="InterPro" id="IPR051539">
    <property type="entry name" value="T4SS-coupling_protein"/>
</dbReference>
<name>A0A432MF74_9BACT</name>
<evidence type="ECO:0000256" key="4">
    <source>
        <dbReference type="ARBA" id="ARBA00022989"/>
    </source>
</evidence>
<dbReference type="GO" id="GO:0005886">
    <property type="term" value="C:plasma membrane"/>
    <property type="evidence" value="ECO:0007669"/>
    <property type="project" value="UniProtKB-SubCell"/>
</dbReference>
<dbReference type="PANTHER" id="PTHR37937:SF1">
    <property type="entry name" value="CONJUGATIVE TRANSFER: DNA TRANSPORT"/>
    <property type="match status" value="1"/>
</dbReference>
<dbReference type="CDD" id="cd01127">
    <property type="entry name" value="TrwB_TraG_TraD_VirD4"/>
    <property type="match status" value="1"/>
</dbReference>
<accession>A0A432MF74</accession>
<keyword evidence="4" id="KW-1133">Transmembrane helix</keyword>
<dbReference type="AlphaFoldDB" id="A0A432MF74"/>
<keyword evidence="3" id="KW-0812">Transmembrane</keyword>
<evidence type="ECO:0000256" key="3">
    <source>
        <dbReference type="ARBA" id="ARBA00022692"/>
    </source>
</evidence>
<keyword evidence="5" id="KW-0472">Membrane</keyword>
<evidence type="ECO:0000259" key="6">
    <source>
        <dbReference type="Pfam" id="PF10412"/>
    </source>
</evidence>
<evidence type="ECO:0000313" key="7">
    <source>
        <dbReference type="EMBL" id="RUL84600.1"/>
    </source>
</evidence>